<dbReference type="GO" id="GO:0001228">
    <property type="term" value="F:DNA-binding transcription activator activity, RNA polymerase II-specific"/>
    <property type="evidence" value="ECO:0007669"/>
    <property type="project" value="TreeGrafter"/>
</dbReference>
<evidence type="ECO:0000313" key="8">
    <source>
        <dbReference type="EMBL" id="CAG7664501.1"/>
    </source>
</evidence>
<keyword evidence="9" id="KW-1185">Reference proteome</keyword>
<keyword evidence="2 5" id="KW-0238">DNA-binding</keyword>
<feature type="region of interest" description="Disordered" evidence="6">
    <location>
        <begin position="435"/>
        <end position="490"/>
    </location>
</feature>
<dbReference type="AlphaFoldDB" id="A0A8J2NGY5"/>
<comment type="caution">
    <text evidence="8">The sequence shown here is derived from an EMBL/GenBank/DDBJ whole genome shotgun (WGS) entry which is preliminary data.</text>
</comment>
<dbReference type="EMBL" id="CAJVCH010008734">
    <property type="protein sequence ID" value="CAG7664501.1"/>
    <property type="molecule type" value="Genomic_DNA"/>
</dbReference>
<dbReference type="Proteomes" id="UP000708208">
    <property type="component" value="Unassembled WGS sequence"/>
</dbReference>
<evidence type="ECO:0000256" key="3">
    <source>
        <dbReference type="ARBA" id="ARBA00023163"/>
    </source>
</evidence>
<evidence type="ECO:0000256" key="2">
    <source>
        <dbReference type="ARBA" id="ARBA00023125"/>
    </source>
</evidence>
<dbReference type="SMART" id="SM00398">
    <property type="entry name" value="HMG"/>
    <property type="match status" value="1"/>
</dbReference>
<organism evidence="8 9">
    <name type="scientific">Allacma fusca</name>
    <dbReference type="NCBI Taxonomy" id="39272"/>
    <lineage>
        <taxon>Eukaryota</taxon>
        <taxon>Metazoa</taxon>
        <taxon>Ecdysozoa</taxon>
        <taxon>Arthropoda</taxon>
        <taxon>Hexapoda</taxon>
        <taxon>Collembola</taxon>
        <taxon>Symphypleona</taxon>
        <taxon>Sminthuridae</taxon>
        <taxon>Allacma</taxon>
    </lineage>
</organism>
<protein>
    <recommendedName>
        <fullName evidence="7">HMG box domain-containing protein</fullName>
    </recommendedName>
</protein>
<dbReference type="OrthoDB" id="6247875at2759"/>
<dbReference type="GO" id="GO:0030154">
    <property type="term" value="P:cell differentiation"/>
    <property type="evidence" value="ECO:0007669"/>
    <property type="project" value="TreeGrafter"/>
</dbReference>
<keyword evidence="3" id="KW-0804">Transcription</keyword>
<evidence type="ECO:0000256" key="6">
    <source>
        <dbReference type="SAM" id="MobiDB-lite"/>
    </source>
</evidence>
<accession>A0A8J2NGY5</accession>
<dbReference type="InterPro" id="IPR009071">
    <property type="entry name" value="HMG_box_dom"/>
</dbReference>
<feature type="region of interest" description="Disordered" evidence="6">
    <location>
        <begin position="370"/>
        <end position="411"/>
    </location>
</feature>
<keyword evidence="4 5" id="KW-0539">Nucleus</keyword>
<dbReference type="CDD" id="cd22032">
    <property type="entry name" value="HMG-box_SoxF"/>
    <property type="match status" value="1"/>
</dbReference>
<gene>
    <name evidence="8" type="ORF">AFUS01_LOCUS1562</name>
</gene>
<feature type="DNA-binding region" description="HMG box" evidence="5">
    <location>
        <begin position="81"/>
        <end position="149"/>
    </location>
</feature>
<evidence type="ECO:0000259" key="7">
    <source>
        <dbReference type="PROSITE" id="PS50118"/>
    </source>
</evidence>
<dbReference type="GO" id="GO:0005634">
    <property type="term" value="C:nucleus"/>
    <property type="evidence" value="ECO:0007669"/>
    <property type="project" value="UniProtKB-UniRule"/>
</dbReference>
<evidence type="ECO:0000256" key="4">
    <source>
        <dbReference type="ARBA" id="ARBA00023242"/>
    </source>
</evidence>
<dbReference type="FunFam" id="1.10.30.10:FF:000008">
    <property type="entry name" value="transcription factor SOX-7"/>
    <property type="match status" value="1"/>
</dbReference>
<dbReference type="GO" id="GO:0000978">
    <property type="term" value="F:RNA polymerase II cis-regulatory region sequence-specific DNA binding"/>
    <property type="evidence" value="ECO:0007669"/>
    <property type="project" value="TreeGrafter"/>
</dbReference>
<feature type="domain" description="HMG box" evidence="7">
    <location>
        <begin position="81"/>
        <end position="149"/>
    </location>
</feature>
<proteinExistence type="predicted"/>
<sequence length="506" mass="57008">MEDFKGEYSFPVNVGPGGGGGGGGYPDSPYGLYHHAHPHHGQHQHPPITMEEWSLRNAIPQNVMPPNPNGVGEKSKKEQRIRRPMNAFMVWAKVERKRLADENPDLHNADLSKMLGKKWRSLTTDDRRPFIEEAERLRVLHMQAHPNYKYRPRRRKTTKRSGGGCRRTNEMLLPQNQEQYTFPGFHTPDASPTASPDLDHTKDFRGRGTLPNGNGGSVLQPQTMVKPSMEHQNQGQQSHLTSMLDQQVNLPTPEMSPLENTDCDGITSDERCKSSPVMQLIKFAGKQPYVNRQPPFAQFHASNGQMHGHHHQSHQHSHQHQHGQLQNGLEAYSQYSSGRTIDYYDQPPPIYSPYEQIQYQHQPWLTAEEDLPGSLRGQGSYSLESQQQQSNSYHHYEYSTPSPQSATYIDANHNHNHSPFWIGNHGLKIENQEIMYDNPNNNHNNNNSNNSPSASAGNNNGLSSSNSNNSVSNGNGTHHQQTSSDYDTNSSSSLIYKALSLSTEPI</sequence>
<name>A0A8J2NGY5_9HEXA</name>
<evidence type="ECO:0000256" key="1">
    <source>
        <dbReference type="ARBA" id="ARBA00023015"/>
    </source>
</evidence>
<dbReference type="PANTHER" id="PTHR10270">
    <property type="entry name" value="SOX TRANSCRIPTION FACTOR"/>
    <property type="match status" value="1"/>
</dbReference>
<dbReference type="PANTHER" id="PTHR10270:SF317">
    <property type="entry name" value="TRANSCRIPTION FACTOR SOX-15-RELATED"/>
    <property type="match status" value="1"/>
</dbReference>
<reference evidence="8" key="1">
    <citation type="submission" date="2021-06" db="EMBL/GenBank/DDBJ databases">
        <authorList>
            <person name="Hodson N. C."/>
            <person name="Mongue J. A."/>
            <person name="Jaron S. K."/>
        </authorList>
    </citation>
    <scope>NUCLEOTIDE SEQUENCE</scope>
</reference>
<feature type="compositionally biased region" description="Low complexity" evidence="6">
    <location>
        <begin position="438"/>
        <end position="490"/>
    </location>
</feature>
<feature type="region of interest" description="Disordered" evidence="6">
    <location>
        <begin position="299"/>
        <end position="326"/>
    </location>
</feature>
<evidence type="ECO:0000313" key="9">
    <source>
        <dbReference type="Proteomes" id="UP000708208"/>
    </source>
</evidence>
<dbReference type="Pfam" id="PF00505">
    <property type="entry name" value="HMG_box"/>
    <property type="match status" value="1"/>
</dbReference>
<feature type="compositionally biased region" description="Low complexity" evidence="6">
    <location>
        <begin position="384"/>
        <end position="393"/>
    </location>
</feature>
<dbReference type="InterPro" id="IPR050140">
    <property type="entry name" value="SRY-related_HMG-box_TF-like"/>
</dbReference>
<evidence type="ECO:0000256" key="5">
    <source>
        <dbReference type="PROSITE-ProRule" id="PRU00267"/>
    </source>
</evidence>
<dbReference type="PROSITE" id="PS50118">
    <property type="entry name" value="HMG_BOX_2"/>
    <property type="match status" value="1"/>
</dbReference>
<keyword evidence="1" id="KW-0805">Transcription regulation</keyword>
<feature type="compositionally biased region" description="Basic residues" evidence="6">
    <location>
        <begin position="307"/>
        <end position="321"/>
    </location>
</feature>